<dbReference type="InterPro" id="IPR015943">
    <property type="entry name" value="WD40/YVTN_repeat-like_dom_sf"/>
</dbReference>
<evidence type="ECO:0000313" key="3">
    <source>
        <dbReference type="EMBL" id="KAA8498903.1"/>
    </source>
</evidence>
<sequence length="1476" mass="159953">MALKDGEGSGARERVRHEEGAEPRASLFKRTRVLPSALTSVAVIREGVVVQAAGEYLTVHGVQSDAPGKEAGASGRTRLGLLDTLNMFARIDAMCVLRGSAKLLCADTGSSRDHADAVALVSHGQLHVIHWSEARSSTLDASVGFCTISAVDVETAPEFRTSADVFFGINTARSTRVHIVADCESQFVAVAALQSHVSLYALRGTLLPQTLPRHRHALNLSHAQPIHLTIEGVIVDMDFLHVQDEASPFLCVIRQVEGQQELCIYRLGMNTTAQAGFATLLPPDYAVTAKVEVRTWLREYFNPASQTPEKERLAVGVAALVQTNLMALLFQGHVSVLDMSFLCSSRSERDSNMRPLDLKWRDPGSLITFARESGDAASEINPEQRVWQLDASIRSNAAVGALSEYVTTATCPLPTSWTTGLLRAPVSVNALAPEPVLLLGTSAMDMYILRGTRLTELSILPCGLIGPSHALTIASDRLVYVSNDACDGALREIVVHQAHDISTSSENQQVETLDTQLKSDDALNMSPIRDFKFASDRATMYLCSGSGHFGSLRILRHGARTTCVAESSRADFLGCSGIFAFNDASAGKQQSRTQRTHILLSFPQMSGVIDISTEGKLEKSASSGFRTDCRTIAAGVVSDGTMIQIHSDGVRATLSDGFKADWSCPSGKRVTAATVHGIGIVLQLQQEKQDLEPHSEVHCVSLLWMDVSFQNAERDVQVGFARRGETNLQSELSCMTVASFQDDEFFLLCGSYKAAIEVRRLDASMSFVSSFDLSSPTTIRAARMLDALNTPRLWRPELGLAAAPESVVGFSCSCTRACPSVSLRDPLHRHHFVLCGLRDGTLLRLAWRNGAMELESARCLGSLPVRLFPVQLGFDTSFIAASSEPWLIRESRGSILASRVFLDRLPLQSVVQAISCIQLPGQHAFQSVLGVICGGRLFLLAFGNEQNGQMHCDRVMLRESPKRICLLPRSLVPLWTDQSKYSEQRELGPAEGQKQADEAAHIVAVATEHVHSCKGLSGHLQRQITLLSLSTAGSVADGAPEQRGGRARHPTYVQSSLRFFDPACGRFGPFAFQFMLDEMVQALWVWEGFLCVGTSFGRCSASWSLSKRAAYGRLLVLSMSALQGPQNQGQNASGEPEAKEGHKSKSASIAYEMKLSGGVFCLAELSFTDSNGNTSSRLLCSVNETLVALALVPGPHDPQSMSGSVSARTLVEVARTKTRSKICSLCVRDSLIAVGDEKDSVNCYVLSNRNQFINFSGDSLYRPLSDALIFSSSLVLLADKQGRVASLGKPQVRSFGANAPNPVRDGEGGGALPFSEAEFSSLGTAARNLTEVHAFDSTEIVSRMQKGALGRSDVGHGLVRGQCASLVTLGGSVIELELLRARVSSILDALEKKLHVWLDRAEMPGKLAYSVRYHWGSTTPRSVSRGKSVIEADIMLLFLKLDKSTQLDLVADIEPTCTAEQMLFICMSLLEELLES</sequence>
<protein>
    <submittedName>
        <fullName evidence="3">Splicing factor 3B subunit 3</fullName>
    </submittedName>
</protein>
<feature type="region of interest" description="Disordered" evidence="1">
    <location>
        <begin position="1"/>
        <end position="22"/>
    </location>
</feature>
<keyword evidence="4" id="KW-1185">Reference proteome</keyword>
<gene>
    <name evidence="3" type="ORF">FVE85_6488</name>
</gene>
<evidence type="ECO:0000259" key="2">
    <source>
        <dbReference type="Pfam" id="PF23726"/>
    </source>
</evidence>
<organism evidence="3 4">
    <name type="scientific">Porphyridium purpureum</name>
    <name type="common">Red alga</name>
    <name type="synonym">Porphyridium cruentum</name>
    <dbReference type="NCBI Taxonomy" id="35688"/>
    <lineage>
        <taxon>Eukaryota</taxon>
        <taxon>Rhodophyta</taxon>
        <taxon>Bangiophyceae</taxon>
        <taxon>Porphyridiales</taxon>
        <taxon>Porphyridiaceae</taxon>
        <taxon>Porphyridium</taxon>
    </lineage>
</organism>
<comment type="caution">
    <text evidence="3">The sequence shown here is derived from an EMBL/GenBank/DDBJ whole genome shotgun (WGS) entry which is preliminary data.</text>
</comment>
<evidence type="ECO:0000256" key="1">
    <source>
        <dbReference type="SAM" id="MobiDB-lite"/>
    </source>
</evidence>
<dbReference type="InterPro" id="IPR050358">
    <property type="entry name" value="RSE1/DDB1/CFT1"/>
</dbReference>
<dbReference type="Gene3D" id="2.130.10.10">
    <property type="entry name" value="YVTN repeat-like/Quinoprotein amine dehydrogenase"/>
    <property type="match status" value="1"/>
</dbReference>
<dbReference type="Pfam" id="PF23726">
    <property type="entry name" value="Beta-prop_RSE1_2nd"/>
    <property type="match status" value="1"/>
</dbReference>
<dbReference type="OrthoDB" id="436637at2759"/>
<accession>A0A5J4Z7U2</accession>
<reference evidence="4" key="1">
    <citation type="journal article" date="2019" name="Nat. Commun.">
        <title>Expansion of phycobilisome linker gene families in mesophilic red algae.</title>
        <authorList>
            <person name="Lee J."/>
            <person name="Kim D."/>
            <person name="Bhattacharya D."/>
            <person name="Yoon H.S."/>
        </authorList>
    </citation>
    <scope>NUCLEOTIDE SEQUENCE [LARGE SCALE GENOMIC DNA]</scope>
    <source>
        <strain evidence="4">CCMP 1328</strain>
    </source>
</reference>
<dbReference type="EMBL" id="VRMN01000001">
    <property type="protein sequence ID" value="KAA8498903.1"/>
    <property type="molecule type" value="Genomic_DNA"/>
</dbReference>
<name>A0A5J4Z7U2_PORPP</name>
<feature type="domain" description="RSE1/DDB1/CPSF1 second beta-propeller" evidence="2">
    <location>
        <begin position="568"/>
        <end position="903"/>
    </location>
</feature>
<dbReference type="Proteomes" id="UP000324585">
    <property type="component" value="Unassembled WGS sequence"/>
</dbReference>
<dbReference type="InterPro" id="IPR058543">
    <property type="entry name" value="Beta-prop_RSE1/DDB1/CPSF1_2nd"/>
</dbReference>
<evidence type="ECO:0000313" key="4">
    <source>
        <dbReference type="Proteomes" id="UP000324585"/>
    </source>
</evidence>
<dbReference type="PANTHER" id="PTHR10644">
    <property type="entry name" value="DNA REPAIR/RNA PROCESSING CPSF FAMILY"/>
    <property type="match status" value="1"/>
</dbReference>
<proteinExistence type="predicted"/>